<dbReference type="PANTHER" id="PTHR30061">
    <property type="entry name" value="MALTOSE-BINDING PERIPLASMIC PROTEIN"/>
    <property type="match status" value="1"/>
</dbReference>
<dbReference type="Proteomes" id="UP000310636">
    <property type="component" value="Unassembled WGS sequence"/>
</dbReference>
<feature type="chain" id="PRO_5020920019" evidence="4">
    <location>
        <begin position="23"/>
        <end position="366"/>
    </location>
</feature>
<dbReference type="PANTHER" id="PTHR30061:SF50">
    <property type="entry name" value="MALTOSE_MALTODEXTRIN-BINDING PERIPLASMIC PROTEIN"/>
    <property type="match status" value="1"/>
</dbReference>
<evidence type="ECO:0000313" key="5">
    <source>
        <dbReference type="EMBL" id="THF74316.1"/>
    </source>
</evidence>
<dbReference type="GO" id="GO:0015768">
    <property type="term" value="P:maltose transport"/>
    <property type="evidence" value="ECO:0007669"/>
    <property type="project" value="TreeGrafter"/>
</dbReference>
<dbReference type="GO" id="GO:0055052">
    <property type="term" value="C:ATP-binding cassette (ABC) transporter complex, substrate-binding subunit-containing"/>
    <property type="evidence" value="ECO:0007669"/>
    <property type="project" value="TreeGrafter"/>
</dbReference>
<dbReference type="GO" id="GO:1901982">
    <property type="term" value="F:maltose binding"/>
    <property type="evidence" value="ECO:0007669"/>
    <property type="project" value="TreeGrafter"/>
</dbReference>
<keyword evidence="3 4" id="KW-0732">Signal</keyword>
<evidence type="ECO:0000256" key="4">
    <source>
        <dbReference type="SAM" id="SignalP"/>
    </source>
</evidence>
<organism evidence="5 6">
    <name type="scientific">Cohnella fermenti</name>
    <dbReference type="NCBI Taxonomy" id="2565925"/>
    <lineage>
        <taxon>Bacteria</taxon>
        <taxon>Bacillati</taxon>
        <taxon>Bacillota</taxon>
        <taxon>Bacilli</taxon>
        <taxon>Bacillales</taxon>
        <taxon>Paenibacillaceae</taxon>
        <taxon>Cohnella</taxon>
    </lineage>
</organism>
<evidence type="ECO:0000313" key="6">
    <source>
        <dbReference type="Proteomes" id="UP000310636"/>
    </source>
</evidence>
<dbReference type="OrthoDB" id="9798191at2"/>
<dbReference type="SUPFAM" id="SSF53850">
    <property type="entry name" value="Periplasmic binding protein-like II"/>
    <property type="match status" value="1"/>
</dbReference>
<dbReference type="Gene3D" id="3.40.190.10">
    <property type="entry name" value="Periplasmic binding protein-like II"/>
    <property type="match status" value="3"/>
</dbReference>
<evidence type="ECO:0000256" key="2">
    <source>
        <dbReference type="ARBA" id="ARBA00022448"/>
    </source>
</evidence>
<proteinExistence type="inferred from homology"/>
<comment type="similarity">
    <text evidence="1">Belongs to the bacterial solute-binding protein 1 family.</text>
</comment>
<gene>
    <name evidence="5" type="ORF">E6C55_25800</name>
</gene>
<keyword evidence="6" id="KW-1185">Reference proteome</keyword>
<dbReference type="InterPro" id="IPR006059">
    <property type="entry name" value="SBP"/>
</dbReference>
<name>A0A4S4BIT9_9BACL</name>
<evidence type="ECO:0000256" key="1">
    <source>
        <dbReference type="ARBA" id="ARBA00008520"/>
    </source>
</evidence>
<dbReference type="GO" id="GO:0042956">
    <property type="term" value="P:maltodextrin transmembrane transport"/>
    <property type="evidence" value="ECO:0007669"/>
    <property type="project" value="TreeGrafter"/>
</dbReference>
<dbReference type="Pfam" id="PF01547">
    <property type="entry name" value="SBP_bac_1"/>
    <property type="match status" value="1"/>
</dbReference>
<accession>A0A4S4BIT9</accession>
<protein>
    <submittedName>
        <fullName evidence="5">Extracellular solute-binding protein</fullName>
    </submittedName>
</protein>
<reference evidence="5 6" key="1">
    <citation type="submission" date="2019-04" db="EMBL/GenBank/DDBJ databases">
        <title>Cohnella sp. nov. isolated from preserved vegetables.</title>
        <authorList>
            <person name="Lin S.-Y."/>
            <person name="Hung M.-H."/>
            <person name="Young C.-C."/>
        </authorList>
    </citation>
    <scope>NUCLEOTIDE SEQUENCE [LARGE SCALE GENOMIC DNA]</scope>
    <source>
        <strain evidence="5 6">CC-MHH1044</strain>
    </source>
</reference>
<feature type="signal peptide" evidence="4">
    <location>
        <begin position="1"/>
        <end position="22"/>
    </location>
</feature>
<keyword evidence="2" id="KW-0813">Transport</keyword>
<dbReference type="PROSITE" id="PS51257">
    <property type="entry name" value="PROKAR_LIPOPROTEIN"/>
    <property type="match status" value="1"/>
</dbReference>
<dbReference type="EMBL" id="SSOB01000042">
    <property type="protein sequence ID" value="THF74316.1"/>
    <property type="molecule type" value="Genomic_DNA"/>
</dbReference>
<dbReference type="AlphaFoldDB" id="A0A4S4BIT9"/>
<comment type="caution">
    <text evidence="5">The sequence shown here is derived from an EMBL/GenBank/DDBJ whole genome shotgun (WGS) entry which is preliminary data.</text>
</comment>
<sequence length="366" mass="40039">MKTYAKRVSVLLASALMMGTFAACGNNNNASSGSSGNAGTGAEASASTSAGKKGATIKWMHHFGEESARDWIDQITTKFTEETGIKVDVQAVGYDDYQTLLKTKISSGDAPDLFDLTPSDLPMFTKNNYIADLSNANFWGNLIDGTQGNTATDGINYFLESREKKFADDQVFMDNLVKFRKRHDFGNNDQFGTDWNKATELVATGKAAMTINGNWAVGAIKEKNPDARIGAFAVPVTDNPDETVITSWLSGGFVVYEDSPVKDEVMQFLDYLTSKESGEIWLAAGRLSSVKDLPEPSDPALADINRYMNEGQAFDVSSMKVDFSQEFLNAEVDVFTQFLMDEITDPLEAAKLLDKKFDEIAAKQAK</sequence>
<evidence type="ECO:0000256" key="3">
    <source>
        <dbReference type="ARBA" id="ARBA00022729"/>
    </source>
</evidence>
<dbReference type="RefSeq" id="WP_136372717.1">
    <property type="nucleotide sequence ID" value="NZ_SSOB01000042.1"/>
</dbReference>